<evidence type="ECO:0000313" key="1">
    <source>
        <dbReference type="EMBL" id="KAJ0084245.1"/>
    </source>
</evidence>
<comment type="caution">
    <text evidence="1">The sequence shown here is derived from an EMBL/GenBank/DDBJ whole genome shotgun (WGS) entry which is preliminary data.</text>
</comment>
<organism evidence="1 2">
    <name type="scientific">Pistacia atlantica</name>
    <dbReference type="NCBI Taxonomy" id="434234"/>
    <lineage>
        <taxon>Eukaryota</taxon>
        <taxon>Viridiplantae</taxon>
        <taxon>Streptophyta</taxon>
        <taxon>Embryophyta</taxon>
        <taxon>Tracheophyta</taxon>
        <taxon>Spermatophyta</taxon>
        <taxon>Magnoliopsida</taxon>
        <taxon>eudicotyledons</taxon>
        <taxon>Gunneridae</taxon>
        <taxon>Pentapetalae</taxon>
        <taxon>rosids</taxon>
        <taxon>malvids</taxon>
        <taxon>Sapindales</taxon>
        <taxon>Anacardiaceae</taxon>
        <taxon>Pistacia</taxon>
    </lineage>
</organism>
<gene>
    <name evidence="1" type="ORF">Patl1_29427</name>
</gene>
<keyword evidence="2" id="KW-1185">Reference proteome</keyword>
<protein>
    <submittedName>
        <fullName evidence="1">Uncharacterized protein</fullName>
    </submittedName>
</protein>
<sequence length="158" mass="17930">MAAYAKNYMFIEALEVFDRESWLWPIDSYPIDKNWVVLDVVVASSLVGMYAKCRRFDYGIKEGQAEKVLELFGNMRNSGFEPSSETLMMVISSCARLLDLERGKEIHEEFVKDGIFFYSYVGSALVDMYGKCGCLEMAREVFDQMPVKNVVAGNALIA</sequence>
<name>A0ACC1A9N1_9ROSI</name>
<accession>A0ACC1A9N1</accession>
<dbReference type="EMBL" id="CM047907">
    <property type="protein sequence ID" value="KAJ0084245.1"/>
    <property type="molecule type" value="Genomic_DNA"/>
</dbReference>
<evidence type="ECO:0000313" key="2">
    <source>
        <dbReference type="Proteomes" id="UP001164250"/>
    </source>
</evidence>
<proteinExistence type="predicted"/>
<reference evidence="2" key="1">
    <citation type="journal article" date="2023" name="G3 (Bethesda)">
        <title>Genome assembly and association tests identify interacting loci associated with vigor, precocity, and sex in interspecific pistachio rootstocks.</title>
        <authorList>
            <person name="Palmer W."/>
            <person name="Jacygrad E."/>
            <person name="Sagayaradj S."/>
            <person name="Cavanaugh K."/>
            <person name="Han R."/>
            <person name="Bertier L."/>
            <person name="Beede B."/>
            <person name="Kafkas S."/>
            <person name="Golino D."/>
            <person name="Preece J."/>
            <person name="Michelmore R."/>
        </authorList>
    </citation>
    <scope>NUCLEOTIDE SEQUENCE [LARGE SCALE GENOMIC DNA]</scope>
</reference>
<dbReference type="Proteomes" id="UP001164250">
    <property type="component" value="Chromosome 11"/>
</dbReference>